<keyword evidence="2" id="KW-1185">Reference proteome</keyword>
<name>A0A369ACF2_9FIRM</name>
<evidence type="ECO:0000313" key="2">
    <source>
        <dbReference type="Proteomes" id="UP000253034"/>
    </source>
</evidence>
<reference evidence="1 2" key="1">
    <citation type="submission" date="2018-07" db="EMBL/GenBank/DDBJ databases">
        <title>Genomic Encyclopedia of Type Strains, Phase IV (KMG-IV): sequencing the most valuable type-strain genomes for metagenomic binning, comparative biology and taxonomic classification.</title>
        <authorList>
            <person name="Goeker M."/>
        </authorList>
    </citation>
    <scope>NUCLEOTIDE SEQUENCE [LARGE SCALE GENOMIC DNA]</scope>
    <source>
        <strain evidence="1 2">DSM 27016</strain>
    </source>
</reference>
<gene>
    <name evidence="1" type="ORF">DFR58_1721</name>
</gene>
<organism evidence="1 2">
    <name type="scientific">Anaerobacterium chartisolvens</name>
    <dbReference type="NCBI Taxonomy" id="1297424"/>
    <lineage>
        <taxon>Bacteria</taxon>
        <taxon>Bacillati</taxon>
        <taxon>Bacillota</taxon>
        <taxon>Clostridia</taxon>
        <taxon>Eubacteriales</taxon>
        <taxon>Oscillospiraceae</taxon>
        <taxon>Anaerobacterium</taxon>
    </lineage>
</organism>
<evidence type="ECO:0000313" key="1">
    <source>
        <dbReference type="EMBL" id="RCX06853.1"/>
    </source>
</evidence>
<protein>
    <submittedName>
        <fullName evidence="1">Uncharacterized protein</fullName>
    </submittedName>
</protein>
<comment type="caution">
    <text evidence="1">The sequence shown here is derived from an EMBL/GenBank/DDBJ whole genome shotgun (WGS) entry which is preliminary data.</text>
</comment>
<dbReference type="Proteomes" id="UP000253034">
    <property type="component" value="Unassembled WGS sequence"/>
</dbReference>
<sequence length="64" mass="7582">MGNDFSSYSIKNRIRDKLEQNPELMYHINNPFLQKYIDIIIDSICEEISKAPKETIHDLYNSSF</sequence>
<proteinExistence type="predicted"/>
<dbReference type="AlphaFoldDB" id="A0A369ACF2"/>
<dbReference type="EMBL" id="QPJT01000072">
    <property type="protein sequence ID" value="RCX06853.1"/>
    <property type="molecule type" value="Genomic_DNA"/>
</dbReference>
<accession>A0A369ACF2</accession>